<evidence type="ECO:0000256" key="1">
    <source>
        <dbReference type="SAM" id="MobiDB-lite"/>
    </source>
</evidence>
<gene>
    <name evidence="3" type="ORF">CCHOA_01670</name>
</gene>
<keyword evidence="4" id="KW-1185">Reference proteome</keyword>
<feature type="compositionally biased region" description="Low complexity" evidence="1">
    <location>
        <begin position="78"/>
        <end position="102"/>
    </location>
</feature>
<dbReference type="RefSeq" id="WP_245992162.1">
    <property type="nucleotide sequence ID" value="NZ_CP033896.1"/>
</dbReference>
<dbReference type="EMBL" id="CP033896">
    <property type="protein sequence ID" value="AZA12762.1"/>
    <property type="molecule type" value="Genomic_DNA"/>
</dbReference>
<dbReference type="KEGG" id="ccho:CCHOA_01670"/>
<evidence type="ECO:0000313" key="4">
    <source>
        <dbReference type="Proteomes" id="UP000269019"/>
    </source>
</evidence>
<feature type="transmembrane region" description="Helical" evidence="2">
    <location>
        <begin position="53"/>
        <end position="74"/>
    </location>
</feature>
<reference evidence="3 4" key="1">
    <citation type="submission" date="2018-11" db="EMBL/GenBank/DDBJ databases">
        <authorList>
            <person name="Kleinhagauer T."/>
            <person name="Glaeser S.P."/>
            <person name="Spergser J."/>
            <person name="Ruckert C."/>
            <person name="Kaempfer P."/>
            <person name="Busse H.-J."/>
        </authorList>
    </citation>
    <scope>NUCLEOTIDE SEQUENCE [LARGE SCALE GENOMIC DNA]</scope>
    <source>
        <strain evidence="3 4">200CH</strain>
    </source>
</reference>
<feature type="compositionally biased region" description="Polar residues" evidence="1">
    <location>
        <begin position="1"/>
        <end position="13"/>
    </location>
</feature>
<feature type="region of interest" description="Disordered" evidence="1">
    <location>
        <begin position="78"/>
        <end position="128"/>
    </location>
</feature>
<feature type="compositionally biased region" description="Basic and acidic residues" evidence="1">
    <location>
        <begin position="103"/>
        <end position="120"/>
    </location>
</feature>
<dbReference type="Proteomes" id="UP000269019">
    <property type="component" value="Chromosome"/>
</dbReference>
<dbReference type="AlphaFoldDB" id="A0A3G6J4D1"/>
<proteinExistence type="predicted"/>
<keyword evidence="2" id="KW-0812">Transmembrane</keyword>
<keyword evidence="2" id="KW-1133">Transmembrane helix</keyword>
<feature type="compositionally biased region" description="Low complexity" evidence="1">
    <location>
        <begin position="14"/>
        <end position="31"/>
    </location>
</feature>
<feature type="region of interest" description="Disordered" evidence="1">
    <location>
        <begin position="1"/>
        <end position="40"/>
    </location>
</feature>
<evidence type="ECO:0000313" key="3">
    <source>
        <dbReference type="EMBL" id="AZA12762.1"/>
    </source>
</evidence>
<evidence type="ECO:0000256" key="2">
    <source>
        <dbReference type="SAM" id="Phobius"/>
    </source>
</evidence>
<name>A0A3G6J4D1_9CORY</name>
<protein>
    <submittedName>
        <fullName evidence="3">Uncharacterized protein</fullName>
    </submittedName>
</protein>
<organism evidence="3 4">
    <name type="scientific">Corynebacterium choanae</name>
    <dbReference type="NCBI Taxonomy" id="1862358"/>
    <lineage>
        <taxon>Bacteria</taxon>
        <taxon>Bacillati</taxon>
        <taxon>Actinomycetota</taxon>
        <taxon>Actinomycetes</taxon>
        <taxon>Mycobacteriales</taxon>
        <taxon>Corynebacteriaceae</taxon>
        <taxon>Corynebacterium</taxon>
    </lineage>
</organism>
<accession>A0A3G6J4D1</accession>
<keyword evidence="2" id="KW-0472">Membrane</keyword>
<sequence length="272" mass="29172">MESRRGSQGPSYSRTPRGTTPPTRPQPGRQQDSSKDPHEQLPLPKEIYIRRRIFVGVIALLLVGILWWIIAAIAGGSEQDTATETTTATTTATATTTTTSSAAHDKKAAETTDTAGEHSETALASPTTTVTSILPQKDTCTLADLVITATSDKASYNPGEAPKFYMTISNPTTADCTINLDEELLRFEVYDLATNRRVWSDVDCNSSEGEGERTFTAGKDVSYEAVWSRTESAPGACSVRPEAPAGGYYLHALIGDNHSDALTFNLNPAVGL</sequence>